<dbReference type="PANTHER" id="PTHR45138">
    <property type="entry name" value="REGULATORY COMPONENTS OF SENSORY TRANSDUCTION SYSTEM"/>
    <property type="match status" value="1"/>
</dbReference>
<dbReference type="Gene3D" id="3.30.70.270">
    <property type="match status" value="1"/>
</dbReference>
<dbReference type="STRING" id="650891.SAMN05216203_3071"/>
<keyword evidence="5" id="KW-0472">Membrane</keyword>
<dbReference type="Pfam" id="PF16927">
    <property type="entry name" value="HisKA_7TM"/>
    <property type="match status" value="1"/>
</dbReference>
<feature type="transmembrane region" description="Helical" evidence="5">
    <location>
        <begin position="69"/>
        <end position="92"/>
    </location>
</feature>
<dbReference type="NCBIfam" id="TIGR00254">
    <property type="entry name" value="GGDEF"/>
    <property type="match status" value="1"/>
</dbReference>
<dbReference type="CDD" id="cd01949">
    <property type="entry name" value="GGDEF"/>
    <property type="match status" value="1"/>
</dbReference>
<evidence type="ECO:0000256" key="2">
    <source>
        <dbReference type="ARBA" id="ARBA00012528"/>
    </source>
</evidence>
<dbReference type="AlphaFoldDB" id="A0A1I6JN08"/>
<evidence type="ECO:0000256" key="5">
    <source>
        <dbReference type="SAM" id="Phobius"/>
    </source>
</evidence>
<dbReference type="SMART" id="SM00267">
    <property type="entry name" value="GGDEF"/>
    <property type="match status" value="1"/>
</dbReference>
<sequence>MLFITALFISCLLTLILGIYAWRRREVPTAGTIAVMMGGLSWWTFFYALQILHVRFPELIPTFFGDSLFWFRVMFAGVVLQPAAFLIFVLQYTGYRHRIGARLILLLSFMPFLTLLAIFSDGHGHQLFMGGFEPGAKQAFRGGPAFWLHSLYSYLIMLMGLVLLIRFAFQNRPYRRQALIFISGYMAVVASNLMTIFNLVPQSLERLDLSPFGFLVAGFVMSLNIRREGFLDLMPVARSLVFERMADAVLVTDRQNRLLDRNPAAQQLFGHAGVDIGRGVQLQQVLPELFENGEPAEELTLKKRHNGNQDSWCLDVRRTEIKNGNETVRGYVYGFRDVTDLKQVEESLRQQLSNNEQLRQALKEESIRDPLTGLFNRRWLDEVLELEIPRAIREESELSLCVIDLDHFKRVNDGWGHDMGDRILVSLAQLLQDESRKHDVVARFGGEEFVLVLPGIGADQAREVIERMQDRFRAMSFGPDGPTNLTFSAGLAVIPGHARDRETLFRLADRGLYRAKEEGRDRLVIGGRT</sequence>
<protein>
    <recommendedName>
        <fullName evidence="2">diguanylate cyclase</fullName>
        <ecNumber evidence="2">2.7.7.65</ecNumber>
    </recommendedName>
</protein>
<keyword evidence="5" id="KW-1133">Transmembrane helix</keyword>
<evidence type="ECO:0000313" key="8">
    <source>
        <dbReference type="EMBL" id="SFR80356.1"/>
    </source>
</evidence>
<dbReference type="GO" id="GO:0005886">
    <property type="term" value="C:plasma membrane"/>
    <property type="evidence" value="ECO:0007669"/>
    <property type="project" value="TreeGrafter"/>
</dbReference>
<dbReference type="PROSITE" id="PS50887">
    <property type="entry name" value="GGDEF"/>
    <property type="match status" value="1"/>
</dbReference>
<dbReference type="InterPro" id="IPR000014">
    <property type="entry name" value="PAS"/>
</dbReference>
<dbReference type="GO" id="GO:0043709">
    <property type="term" value="P:cell adhesion involved in single-species biofilm formation"/>
    <property type="evidence" value="ECO:0007669"/>
    <property type="project" value="TreeGrafter"/>
</dbReference>
<dbReference type="SUPFAM" id="SSF55785">
    <property type="entry name" value="PYP-like sensor domain (PAS domain)"/>
    <property type="match status" value="1"/>
</dbReference>
<feature type="transmembrane region" description="Helical" evidence="5">
    <location>
        <begin position="29"/>
        <end position="49"/>
    </location>
</feature>
<dbReference type="PROSITE" id="PS50113">
    <property type="entry name" value="PAC"/>
    <property type="match status" value="1"/>
</dbReference>
<feature type="domain" description="PAC" evidence="6">
    <location>
        <begin position="295"/>
        <end position="350"/>
    </location>
</feature>
<dbReference type="InterPro" id="IPR000160">
    <property type="entry name" value="GGDEF_dom"/>
</dbReference>
<dbReference type="InterPro" id="IPR031621">
    <property type="entry name" value="HisKA_7TM"/>
</dbReference>
<dbReference type="Pfam" id="PF00990">
    <property type="entry name" value="GGDEF"/>
    <property type="match status" value="1"/>
</dbReference>
<evidence type="ECO:0000313" key="9">
    <source>
        <dbReference type="Proteomes" id="UP000198644"/>
    </source>
</evidence>
<dbReference type="NCBIfam" id="TIGR00229">
    <property type="entry name" value="sensory_box"/>
    <property type="match status" value="1"/>
</dbReference>
<dbReference type="EMBL" id="FOYW01000003">
    <property type="protein sequence ID" value="SFR80356.1"/>
    <property type="molecule type" value="Genomic_DNA"/>
</dbReference>
<name>A0A1I6JN08_9GAMM</name>
<accession>A0A1I6JN08</accession>
<feature type="domain" description="GGDEF" evidence="7">
    <location>
        <begin position="396"/>
        <end position="528"/>
    </location>
</feature>
<dbReference type="InterPro" id="IPR043128">
    <property type="entry name" value="Rev_trsase/Diguanyl_cyclase"/>
</dbReference>
<dbReference type="SUPFAM" id="SSF55073">
    <property type="entry name" value="Nucleotide cyclase"/>
    <property type="match status" value="1"/>
</dbReference>
<feature type="transmembrane region" description="Helical" evidence="5">
    <location>
        <begin position="99"/>
        <end position="119"/>
    </location>
</feature>
<proteinExistence type="predicted"/>
<evidence type="ECO:0000256" key="1">
    <source>
        <dbReference type="ARBA" id="ARBA00001946"/>
    </source>
</evidence>
<dbReference type="InterPro" id="IPR050469">
    <property type="entry name" value="Diguanylate_Cyclase"/>
</dbReference>
<feature type="transmembrane region" description="Helical" evidence="5">
    <location>
        <begin position="151"/>
        <end position="169"/>
    </location>
</feature>
<dbReference type="GO" id="GO:1902201">
    <property type="term" value="P:negative regulation of bacterial-type flagellum-dependent cell motility"/>
    <property type="evidence" value="ECO:0007669"/>
    <property type="project" value="TreeGrafter"/>
</dbReference>
<dbReference type="PANTHER" id="PTHR45138:SF9">
    <property type="entry name" value="DIGUANYLATE CYCLASE DGCM-RELATED"/>
    <property type="match status" value="1"/>
</dbReference>
<feature type="coiled-coil region" evidence="4">
    <location>
        <begin position="341"/>
        <end position="368"/>
    </location>
</feature>
<keyword evidence="9" id="KW-1185">Reference proteome</keyword>
<dbReference type="EC" id="2.7.7.65" evidence="2"/>
<comment type="cofactor">
    <cofactor evidence="1">
        <name>Mg(2+)</name>
        <dbReference type="ChEBI" id="CHEBI:18420"/>
    </cofactor>
</comment>
<dbReference type="InterPro" id="IPR000700">
    <property type="entry name" value="PAS-assoc_C"/>
</dbReference>
<dbReference type="Gene3D" id="3.30.450.20">
    <property type="entry name" value="PAS domain"/>
    <property type="match status" value="1"/>
</dbReference>
<keyword evidence="5" id="KW-0812">Transmembrane</keyword>
<dbReference type="Proteomes" id="UP000198644">
    <property type="component" value="Unassembled WGS sequence"/>
</dbReference>
<feature type="transmembrane region" description="Helical" evidence="5">
    <location>
        <begin position="178"/>
        <end position="197"/>
    </location>
</feature>
<reference evidence="8 9" key="1">
    <citation type="submission" date="2016-10" db="EMBL/GenBank/DDBJ databases">
        <authorList>
            <person name="de Groot N.N."/>
        </authorList>
    </citation>
    <scope>NUCLEOTIDE SEQUENCE [LARGE SCALE GENOMIC DNA]</scope>
    <source>
        <strain evidence="8 9">CGMCC 1.9167</strain>
    </source>
</reference>
<gene>
    <name evidence="8" type="ORF">SAMN05216203_3071</name>
</gene>
<dbReference type="RefSeq" id="WP_092015126.1">
    <property type="nucleotide sequence ID" value="NZ_FOYW01000003.1"/>
</dbReference>
<comment type="catalytic activity">
    <reaction evidence="3">
        <text>2 GTP = 3',3'-c-di-GMP + 2 diphosphate</text>
        <dbReference type="Rhea" id="RHEA:24898"/>
        <dbReference type="ChEBI" id="CHEBI:33019"/>
        <dbReference type="ChEBI" id="CHEBI:37565"/>
        <dbReference type="ChEBI" id="CHEBI:58805"/>
        <dbReference type="EC" id="2.7.7.65"/>
    </reaction>
</comment>
<keyword evidence="4" id="KW-0175">Coiled coil</keyword>
<evidence type="ECO:0000256" key="3">
    <source>
        <dbReference type="ARBA" id="ARBA00034247"/>
    </source>
</evidence>
<dbReference type="OrthoDB" id="9812260at2"/>
<dbReference type="InterPro" id="IPR029787">
    <property type="entry name" value="Nucleotide_cyclase"/>
</dbReference>
<evidence type="ECO:0000256" key="4">
    <source>
        <dbReference type="SAM" id="Coils"/>
    </source>
</evidence>
<dbReference type="Pfam" id="PF13188">
    <property type="entry name" value="PAS_8"/>
    <property type="match status" value="1"/>
</dbReference>
<feature type="transmembrane region" description="Helical" evidence="5">
    <location>
        <begin position="6"/>
        <end position="22"/>
    </location>
</feature>
<organism evidence="8 9">
    <name type="scientific">Marinobacter daqiaonensis</name>
    <dbReference type="NCBI Taxonomy" id="650891"/>
    <lineage>
        <taxon>Bacteria</taxon>
        <taxon>Pseudomonadati</taxon>
        <taxon>Pseudomonadota</taxon>
        <taxon>Gammaproteobacteria</taxon>
        <taxon>Pseudomonadales</taxon>
        <taxon>Marinobacteraceae</taxon>
        <taxon>Marinobacter</taxon>
    </lineage>
</organism>
<evidence type="ECO:0000259" key="7">
    <source>
        <dbReference type="PROSITE" id="PS50887"/>
    </source>
</evidence>
<dbReference type="FunFam" id="3.30.70.270:FF:000001">
    <property type="entry name" value="Diguanylate cyclase domain protein"/>
    <property type="match status" value="1"/>
</dbReference>
<dbReference type="GO" id="GO:0052621">
    <property type="term" value="F:diguanylate cyclase activity"/>
    <property type="evidence" value="ECO:0007669"/>
    <property type="project" value="UniProtKB-EC"/>
</dbReference>
<dbReference type="InterPro" id="IPR035965">
    <property type="entry name" value="PAS-like_dom_sf"/>
</dbReference>
<evidence type="ECO:0000259" key="6">
    <source>
        <dbReference type="PROSITE" id="PS50113"/>
    </source>
</evidence>